<evidence type="ECO:0000313" key="13">
    <source>
        <dbReference type="Proteomes" id="UP000265725"/>
    </source>
</evidence>
<evidence type="ECO:0000259" key="11">
    <source>
        <dbReference type="PROSITE" id="PS50929"/>
    </source>
</evidence>
<feature type="transmembrane region" description="Helical" evidence="9">
    <location>
        <begin position="126"/>
        <end position="146"/>
    </location>
</feature>
<proteinExistence type="predicted"/>
<feature type="transmembrane region" description="Helical" evidence="9">
    <location>
        <begin position="248"/>
        <end position="266"/>
    </location>
</feature>
<evidence type="ECO:0000313" key="12">
    <source>
        <dbReference type="EMBL" id="AYC29096.1"/>
    </source>
</evidence>
<dbReference type="SUPFAM" id="SSF52540">
    <property type="entry name" value="P-loop containing nucleoside triphosphate hydrolases"/>
    <property type="match status" value="1"/>
</dbReference>
<sequence>MEVFKKLKEYYWPYKRLFCVAIGMLIVTLIITVSYPIILQQTIDRVITGGEYQLAVPLAMTFIGLMVIKGVATYIGQYAGDMFGIKSVFELRNSLYSKLQRLPFSYYDNAKTGDLMSRLTADVEGFRFFLSFGFVELSRIVFLVTVSIGVMLYYSVSLTIVSLLSMPLLVVAVMRFEKLVHPAFRGIRKSFGKLNTNVQENISGINTVKSLSRESFQTDKFNDSNGNYRDNYLDTTMIWAKYFPLMEFLGNVSIVFLFGYGGYLVMNDTLAVGELVAFYSLLSYIIFPIMNLGFTVNLFSQSKASGERLLEILEAPEPIKTKEHAIDVESMEGEVLFDDVTMQYREEDDVALENLSLHVTAGKKVGIIGATGSGKTTFTQLLSRFYEPTDGTILIDGKPLADYSLNTLRRSIGYVLQESFLFSSSIKANISYGRPEATLEEIIESAKRANAHDFIMELPKGYDTMLGERGLGLSGGQKQRIAIARALCQNPTILVLDDATSAVDMKTERHIQQALEEVMKGRTTFIIAHRISSVKHADEIIVLDNGKMVAKGTHESLIPQEGLYKRIYEIQYKDQLSAVNR</sequence>
<keyword evidence="3" id="KW-1003">Cell membrane</keyword>
<dbReference type="Proteomes" id="UP000265725">
    <property type="component" value="Chromosome"/>
</dbReference>
<reference evidence="13" key="1">
    <citation type="submission" date="2018-09" db="EMBL/GenBank/DDBJ databases">
        <authorList>
            <person name="Zhu H."/>
        </authorList>
    </citation>
    <scope>NUCLEOTIDE SEQUENCE [LARGE SCALE GENOMIC DNA]</scope>
    <source>
        <strain evidence="13">K2R23-3</strain>
    </source>
</reference>
<dbReference type="GO" id="GO:0015421">
    <property type="term" value="F:ABC-type oligopeptide transporter activity"/>
    <property type="evidence" value="ECO:0007669"/>
    <property type="project" value="TreeGrafter"/>
</dbReference>
<keyword evidence="7 9" id="KW-1133">Transmembrane helix</keyword>
<keyword evidence="8 9" id="KW-0472">Membrane</keyword>
<accession>A0A385YR84</accession>
<dbReference type="Gene3D" id="3.40.50.300">
    <property type="entry name" value="P-loop containing nucleotide triphosphate hydrolases"/>
    <property type="match status" value="1"/>
</dbReference>
<dbReference type="CDD" id="cd18542">
    <property type="entry name" value="ABC_6TM_YknU_like"/>
    <property type="match status" value="1"/>
</dbReference>
<keyword evidence="5" id="KW-0547">Nucleotide-binding</keyword>
<dbReference type="AlphaFoldDB" id="A0A385YR84"/>
<evidence type="ECO:0000256" key="6">
    <source>
        <dbReference type="ARBA" id="ARBA00022840"/>
    </source>
</evidence>
<dbReference type="InterPro" id="IPR017871">
    <property type="entry name" value="ABC_transporter-like_CS"/>
</dbReference>
<feature type="domain" description="ABC transmembrane type-1" evidence="11">
    <location>
        <begin position="20"/>
        <end position="301"/>
    </location>
</feature>
<comment type="subcellular location">
    <subcellularLocation>
        <location evidence="1">Cell membrane</location>
        <topology evidence="1">Multi-pass membrane protein</topology>
    </subcellularLocation>
</comment>
<dbReference type="PROSITE" id="PS00211">
    <property type="entry name" value="ABC_TRANSPORTER_1"/>
    <property type="match status" value="1"/>
</dbReference>
<name>A0A385YR84_9BACL</name>
<dbReference type="InterPro" id="IPR003593">
    <property type="entry name" value="AAA+_ATPase"/>
</dbReference>
<evidence type="ECO:0000256" key="1">
    <source>
        <dbReference type="ARBA" id="ARBA00004651"/>
    </source>
</evidence>
<evidence type="ECO:0000259" key="10">
    <source>
        <dbReference type="PROSITE" id="PS50893"/>
    </source>
</evidence>
<evidence type="ECO:0000256" key="9">
    <source>
        <dbReference type="SAM" id="Phobius"/>
    </source>
</evidence>
<dbReference type="InterPro" id="IPR036640">
    <property type="entry name" value="ABC1_TM_sf"/>
</dbReference>
<dbReference type="PROSITE" id="PS50929">
    <property type="entry name" value="ABC_TM1F"/>
    <property type="match status" value="1"/>
</dbReference>
<dbReference type="FunFam" id="3.40.50.300:FF:000221">
    <property type="entry name" value="Multidrug ABC transporter ATP-binding protein"/>
    <property type="match status" value="1"/>
</dbReference>
<dbReference type="PANTHER" id="PTHR43394:SF1">
    <property type="entry name" value="ATP-BINDING CASSETTE SUB-FAMILY B MEMBER 10, MITOCHONDRIAL"/>
    <property type="match status" value="1"/>
</dbReference>
<dbReference type="GO" id="GO:0005524">
    <property type="term" value="F:ATP binding"/>
    <property type="evidence" value="ECO:0007669"/>
    <property type="project" value="UniProtKB-KW"/>
</dbReference>
<dbReference type="SUPFAM" id="SSF90123">
    <property type="entry name" value="ABC transporter transmembrane region"/>
    <property type="match status" value="1"/>
</dbReference>
<dbReference type="InterPro" id="IPR039421">
    <property type="entry name" value="Type_1_exporter"/>
</dbReference>
<feature type="transmembrane region" description="Helical" evidence="9">
    <location>
        <begin position="17"/>
        <end position="38"/>
    </location>
</feature>
<dbReference type="GO" id="GO:0005886">
    <property type="term" value="C:plasma membrane"/>
    <property type="evidence" value="ECO:0007669"/>
    <property type="project" value="UniProtKB-SubCell"/>
</dbReference>
<dbReference type="Gene3D" id="1.20.1560.10">
    <property type="entry name" value="ABC transporter type 1, transmembrane domain"/>
    <property type="match status" value="1"/>
</dbReference>
<evidence type="ECO:0000256" key="4">
    <source>
        <dbReference type="ARBA" id="ARBA00022692"/>
    </source>
</evidence>
<evidence type="ECO:0000256" key="8">
    <source>
        <dbReference type="ARBA" id="ARBA00023136"/>
    </source>
</evidence>
<keyword evidence="2" id="KW-0813">Transport</keyword>
<dbReference type="PANTHER" id="PTHR43394">
    <property type="entry name" value="ATP-DEPENDENT PERMEASE MDL1, MITOCHONDRIAL"/>
    <property type="match status" value="1"/>
</dbReference>
<dbReference type="PROSITE" id="PS50893">
    <property type="entry name" value="ABC_TRANSPORTER_2"/>
    <property type="match status" value="1"/>
</dbReference>
<dbReference type="OrthoDB" id="9770415at2"/>
<dbReference type="RefSeq" id="WP_119882837.1">
    <property type="nucleotide sequence ID" value="NZ_CP032418.1"/>
</dbReference>
<dbReference type="KEGG" id="paek:D3873_04085"/>
<evidence type="ECO:0000256" key="3">
    <source>
        <dbReference type="ARBA" id="ARBA00022475"/>
    </source>
</evidence>
<feature type="transmembrane region" description="Helical" evidence="9">
    <location>
        <begin position="152"/>
        <end position="176"/>
    </location>
</feature>
<feature type="transmembrane region" description="Helical" evidence="9">
    <location>
        <begin position="278"/>
        <end position="299"/>
    </location>
</feature>
<feature type="transmembrane region" description="Helical" evidence="9">
    <location>
        <begin position="58"/>
        <end position="76"/>
    </location>
</feature>
<evidence type="ECO:0000256" key="2">
    <source>
        <dbReference type="ARBA" id="ARBA00022448"/>
    </source>
</evidence>
<keyword evidence="13" id="KW-1185">Reference proteome</keyword>
<evidence type="ECO:0000256" key="5">
    <source>
        <dbReference type="ARBA" id="ARBA00022741"/>
    </source>
</evidence>
<gene>
    <name evidence="12" type="ORF">D3873_04085</name>
</gene>
<evidence type="ECO:0000256" key="7">
    <source>
        <dbReference type="ARBA" id="ARBA00022989"/>
    </source>
</evidence>
<feature type="domain" description="ABC transporter" evidence="10">
    <location>
        <begin position="335"/>
        <end position="570"/>
    </location>
</feature>
<dbReference type="InterPro" id="IPR003439">
    <property type="entry name" value="ABC_transporter-like_ATP-bd"/>
</dbReference>
<dbReference type="SMART" id="SM00382">
    <property type="entry name" value="AAA"/>
    <property type="match status" value="1"/>
</dbReference>
<dbReference type="InterPro" id="IPR011527">
    <property type="entry name" value="ABC1_TM_dom"/>
</dbReference>
<organism evidence="12 13">
    <name type="scientific">Paenisporosarcina cavernae</name>
    <dbReference type="NCBI Taxonomy" id="2320858"/>
    <lineage>
        <taxon>Bacteria</taxon>
        <taxon>Bacillati</taxon>
        <taxon>Bacillota</taxon>
        <taxon>Bacilli</taxon>
        <taxon>Bacillales</taxon>
        <taxon>Caryophanaceae</taxon>
        <taxon>Paenisporosarcina</taxon>
    </lineage>
</organism>
<dbReference type="GO" id="GO:0016887">
    <property type="term" value="F:ATP hydrolysis activity"/>
    <property type="evidence" value="ECO:0007669"/>
    <property type="project" value="InterPro"/>
</dbReference>
<keyword evidence="4 9" id="KW-0812">Transmembrane</keyword>
<dbReference type="InterPro" id="IPR027417">
    <property type="entry name" value="P-loop_NTPase"/>
</dbReference>
<protein>
    <submittedName>
        <fullName evidence="12">ABC transporter ATP-binding protein</fullName>
    </submittedName>
</protein>
<dbReference type="EMBL" id="CP032418">
    <property type="protein sequence ID" value="AYC29096.1"/>
    <property type="molecule type" value="Genomic_DNA"/>
</dbReference>
<dbReference type="Pfam" id="PF00664">
    <property type="entry name" value="ABC_membrane"/>
    <property type="match status" value="1"/>
</dbReference>
<keyword evidence="6 12" id="KW-0067">ATP-binding</keyword>
<dbReference type="Pfam" id="PF00005">
    <property type="entry name" value="ABC_tran"/>
    <property type="match status" value="1"/>
</dbReference>